<accession>A0A8S0X7X9</accession>
<name>A0A8S0X7X9_9GAMM</name>
<proteinExistence type="inferred from homology"/>
<dbReference type="Proteomes" id="UP000494216">
    <property type="component" value="Unassembled WGS sequence"/>
</dbReference>
<evidence type="ECO:0000256" key="3">
    <source>
        <dbReference type="PROSITE-ProRule" id="PRU01282"/>
    </source>
</evidence>
<sequence length="115" mass="13138">MQVKIYHNPRCSKSRQTLQLLRAQGIEPEVIEYLKTPLDAQELDDILQKLDMEPRDLIRKTESAYKTSGLSDENLDRQTLIKGMVKYPILIERPIVIANGKAAIGRPPENILDIL</sequence>
<keyword evidence="2 4" id="KW-0560">Oxidoreductase</keyword>
<dbReference type="InterPro" id="IPR006660">
    <property type="entry name" value="Arsenate_reductase-like"/>
</dbReference>
<evidence type="ECO:0000313" key="6">
    <source>
        <dbReference type="Proteomes" id="UP000494216"/>
    </source>
</evidence>
<keyword evidence="6" id="KW-1185">Reference proteome</keyword>
<dbReference type="PANTHER" id="PTHR30041">
    <property type="entry name" value="ARSENATE REDUCTASE"/>
    <property type="match status" value="1"/>
</dbReference>
<evidence type="ECO:0000313" key="5">
    <source>
        <dbReference type="EMBL" id="CAA9890480.1"/>
    </source>
</evidence>
<dbReference type="NCBIfam" id="TIGR00014">
    <property type="entry name" value="arsC"/>
    <property type="match status" value="1"/>
</dbReference>
<gene>
    <name evidence="5" type="primary">yfgD</name>
    <name evidence="5" type="ORF">METHB2_230002</name>
</gene>
<dbReference type="CDD" id="cd03034">
    <property type="entry name" value="ArsC_ArsC"/>
    <property type="match status" value="1"/>
</dbReference>
<evidence type="ECO:0000256" key="4">
    <source>
        <dbReference type="RuleBase" id="RU362029"/>
    </source>
</evidence>
<dbReference type="EMBL" id="CADCXN010000051">
    <property type="protein sequence ID" value="CAA9890480.1"/>
    <property type="molecule type" value="Genomic_DNA"/>
</dbReference>
<comment type="similarity">
    <text evidence="1 3 4">Belongs to the ArsC family.</text>
</comment>
<protein>
    <recommendedName>
        <fullName evidence="4">Arsenate reductase</fullName>
        <ecNumber evidence="4">1.20.4.1</ecNumber>
    </recommendedName>
</protein>
<dbReference type="AlphaFoldDB" id="A0A8S0X7X9"/>
<evidence type="ECO:0000256" key="2">
    <source>
        <dbReference type="ARBA" id="ARBA00023002"/>
    </source>
</evidence>
<dbReference type="PANTHER" id="PTHR30041:SF4">
    <property type="entry name" value="ARSENATE REDUCTASE"/>
    <property type="match status" value="1"/>
</dbReference>
<comment type="catalytic activity">
    <reaction evidence="4">
        <text>[glutaredoxin]-dithiol + arsenate + glutathione + H(+) = glutathionyl-S-S-[glutaredoxin] + arsenite + H2O</text>
        <dbReference type="Rhea" id="RHEA:22016"/>
        <dbReference type="Rhea" id="RHEA-COMP:10729"/>
        <dbReference type="Rhea" id="RHEA-COMP:17668"/>
        <dbReference type="ChEBI" id="CHEBI:15377"/>
        <dbReference type="ChEBI" id="CHEBI:15378"/>
        <dbReference type="ChEBI" id="CHEBI:29242"/>
        <dbReference type="ChEBI" id="CHEBI:29950"/>
        <dbReference type="ChEBI" id="CHEBI:48597"/>
        <dbReference type="ChEBI" id="CHEBI:57925"/>
        <dbReference type="ChEBI" id="CHEBI:146199"/>
        <dbReference type="EC" id="1.20.4.1"/>
    </reaction>
</comment>
<reference evidence="5 6" key="1">
    <citation type="submission" date="2020-02" db="EMBL/GenBank/DDBJ databases">
        <authorList>
            <person name="Hogendoorn C."/>
        </authorList>
    </citation>
    <scope>NUCLEOTIDE SEQUENCE [LARGE SCALE GENOMIC DNA]</scope>
    <source>
        <strain evidence="5">METHB21</strain>
    </source>
</reference>
<dbReference type="Pfam" id="PF03960">
    <property type="entry name" value="ArsC"/>
    <property type="match status" value="1"/>
</dbReference>
<dbReference type="Gene3D" id="3.40.30.10">
    <property type="entry name" value="Glutaredoxin"/>
    <property type="match status" value="1"/>
</dbReference>
<dbReference type="InterPro" id="IPR036249">
    <property type="entry name" value="Thioredoxin-like_sf"/>
</dbReference>
<dbReference type="PROSITE" id="PS51353">
    <property type="entry name" value="ARSC"/>
    <property type="match status" value="1"/>
</dbReference>
<comment type="caution">
    <text evidence="5">The sequence shown here is derived from an EMBL/GenBank/DDBJ whole genome shotgun (WGS) entry which is preliminary data.</text>
</comment>
<dbReference type="EC" id="1.20.4.1" evidence="4"/>
<organism evidence="5 6">
    <name type="scientific">Candidatus Methylobacter favarea</name>
    <dbReference type="NCBI Taxonomy" id="2707345"/>
    <lineage>
        <taxon>Bacteria</taxon>
        <taxon>Pseudomonadati</taxon>
        <taxon>Pseudomonadota</taxon>
        <taxon>Gammaproteobacteria</taxon>
        <taxon>Methylococcales</taxon>
        <taxon>Methylococcaceae</taxon>
        <taxon>Methylobacter</taxon>
    </lineage>
</organism>
<dbReference type="InterPro" id="IPR006659">
    <property type="entry name" value="Arsenate_reductase"/>
</dbReference>
<dbReference type="GO" id="GO:0008794">
    <property type="term" value="F:arsenate reductase (glutaredoxin) activity"/>
    <property type="evidence" value="ECO:0007669"/>
    <property type="project" value="UniProtKB-UniRule"/>
</dbReference>
<dbReference type="RefSeq" id="WP_174625407.1">
    <property type="nucleotide sequence ID" value="NZ_CADCXN010000051.1"/>
</dbReference>
<evidence type="ECO:0000256" key="1">
    <source>
        <dbReference type="ARBA" id="ARBA00007198"/>
    </source>
</evidence>
<dbReference type="SUPFAM" id="SSF52833">
    <property type="entry name" value="Thioredoxin-like"/>
    <property type="match status" value="1"/>
</dbReference>